<sequence length="299" mass="32319">MASGKTRSRTVLLSAELATALAGYAAALEPASLAGSTKAKYLSRLRAYLSWLTGRTFDGDPLTDPATAAGAVSAFCGHLKSADRAPTTIDTYLSALDDFYARRGVGRPEIRRERSVRHPVPRTLDGPRIRRYLGRVRLTANPRDRAIALLPYLAGLRISEVVGLDAGDVAPDGLTVRAGGRSRRMPLHPDLRQVLTAWLEARAGWKGADAEPALFLNHRGRRLSDRAARDVIAGFADPDEPVNPLILRHTFAAQLVRDGRDPVLVAELLGLGSLDSTRRYGLTTKVDGEAVLNSLITDV</sequence>
<dbReference type="Proteomes" id="UP000479526">
    <property type="component" value="Unassembled WGS sequence"/>
</dbReference>
<keyword evidence="1 3" id="KW-0238">DNA-binding</keyword>
<dbReference type="PROSITE" id="PS51898">
    <property type="entry name" value="TYR_RECOMBINASE"/>
    <property type="match status" value="1"/>
</dbReference>
<comment type="caution">
    <text evidence="7">The sequence shown here is derived from an EMBL/GenBank/DDBJ whole genome shotgun (WGS) entry which is preliminary data.</text>
</comment>
<dbReference type="GO" id="GO:0015074">
    <property type="term" value="P:DNA integration"/>
    <property type="evidence" value="ECO:0007669"/>
    <property type="project" value="InterPro"/>
</dbReference>
<protein>
    <submittedName>
        <fullName evidence="7">Tyrosine-type recombinase/integrase</fullName>
    </submittedName>
</protein>
<gene>
    <name evidence="7" type="ORF">GT755_17935</name>
</gene>
<keyword evidence="2" id="KW-0233">DNA recombination</keyword>
<feature type="domain" description="Core-binding (CB)" evidence="6">
    <location>
        <begin position="15"/>
        <end position="104"/>
    </location>
</feature>
<evidence type="ECO:0000256" key="1">
    <source>
        <dbReference type="ARBA" id="ARBA00023125"/>
    </source>
</evidence>
<dbReference type="InterPro" id="IPR050090">
    <property type="entry name" value="Tyrosine_recombinase_XerCD"/>
</dbReference>
<proteinExistence type="predicted"/>
<feature type="chain" id="PRO_5038907980" evidence="4">
    <location>
        <begin position="28"/>
        <end position="299"/>
    </location>
</feature>
<dbReference type="InterPro" id="IPR011010">
    <property type="entry name" value="DNA_brk_join_enz"/>
</dbReference>
<evidence type="ECO:0000256" key="2">
    <source>
        <dbReference type="ARBA" id="ARBA00023172"/>
    </source>
</evidence>
<evidence type="ECO:0000313" key="8">
    <source>
        <dbReference type="Proteomes" id="UP000479526"/>
    </source>
</evidence>
<keyword evidence="8" id="KW-1185">Reference proteome</keyword>
<dbReference type="PANTHER" id="PTHR30349:SF81">
    <property type="entry name" value="TYROSINE RECOMBINASE XERC"/>
    <property type="match status" value="1"/>
</dbReference>
<dbReference type="EMBL" id="WXEW01000005">
    <property type="protein sequence ID" value="NAS23566.1"/>
    <property type="molecule type" value="Genomic_DNA"/>
</dbReference>
<reference evidence="7 8" key="1">
    <citation type="submission" date="2020-01" db="EMBL/GenBank/DDBJ databases">
        <title>Herbidospora sp. NEAU-GS84 nov., a novel actinomycete isolated from soil.</title>
        <authorList>
            <person name="Han L."/>
        </authorList>
    </citation>
    <scope>NUCLEOTIDE SEQUENCE [LARGE SCALE GENOMIC DNA]</scope>
    <source>
        <strain evidence="7 8">NEAU-GS84</strain>
    </source>
</reference>
<name>A0A7C9J3E9_9ACTN</name>
<dbReference type="GO" id="GO:0006310">
    <property type="term" value="P:DNA recombination"/>
    <property type="evidence" value="ECO:0007669"/>
    <property type="project" value="UniProtKB-KW"/>
</dbReference>
<evidence type="ECO:0000259" key="6">
    <source>
        <dbReference type="PROSITE" id="PS51900"/>
    </source>
</evidence>
<dbReference type="AlphaFoldDB" id="A0A7C9J3E9"/>
<dbReference type="PROSITE" id="PS51900">
    <property type="entry name" value="CB"/>
    <property type="match status" value="1"/>
</dbReference>
<dbReference type="Pfam" id="PF00589">
    <property type="entry name" value="Phage_integrase"/>
    <property type="match status" value="1"/>
</dbReference>
<dbReference type="RefSeq" id="WP_161480835.1">
    <property type="nucleotide sequence ID" value="NZ_WXEW01000005.1"/>
</dbReference>
<organism evidence="7 8">
    <name type="scientific">Herbidospora solisilvae</name>
    <dbReference type="NCBI Taxonomy" id="2696284"/>
    <lineage>
        <taxon>Bacteria</taxon>
        <taxon>Bacillati</taxon>
        <taxon>Actinomycetota</taxon>
        <taxon>Actinomycetes</taxon>
        <taxon>Streptosporangiales</taxon>
        <taxon>Streptosporangiaceae</taxon>
        <taxon>Herbidospora</taxon>
    </lineage>
</organism>
<dbReference type="InterPro" id="IPR002104">
    <property type="entry name" value="Integrase_catalytic"/>
</dbReference>
<dbReference type="SUPFAM" id="SSF47823">
    <property type="entry name" value="lambda integrase-like, N-terminal domain"/>
    <property type="match status" value="1"/>
</dbReference>
<keyword evidence="4" id="KW-0732">Signal</keyword>
<dbReference type="InterPro" id="IPR010998">
    <property type="entry name" value="Integrase_recombinase_N"/>
</dbReference>
<evidence type="ECO:0000256" key="4">
    <source>
        <dbReference type="SAM" id="SignalP"/>
    </source>
</evidence>
<dbReference type="InterPro" id="IPR044068">
    <property type="entry name" value="CB"/>
</dbReference>
<dbReference type="GO" id="GO:0003677">
    <property type="term" value="F:DNA binding"/>
    <property type="evidence" value="ECO:0007669"/>
    <property type="project" value="UniProtKB-UniRule"/>
</dbReference>
<dbReference type="SUPFAM" id="SSF56349">
    <property type="entry name" value="DNA breaking-rejoining enzymes"/>
    <property type="match status" value="1"/>
</dbReference>
<accession>A0A7C9J3E9</accession>
<dbReference type="Gene3D" id="1.10.150.130">
    <property type="match status" value="1"/>
</dbReference>
<evidence type="ECO:0000313" key="7">
    <source>
        <dbReference type="EMBL" id="NAS23566.1"/>
    </source>
</evidence>
<feature type="domain" description="Tyr recombinase" evidence="5">
    <location>
        <begin position="119"/>
        <end position="293"/>
    </location>
</feature>
<evidence type="ECO:0000256" key="3">
    <source>
        <dbReference type="PROSITE-ProRule" id="PRU01248"/>
    </source>
</evidence>
<dbReference type="Gene3D" id="1.10.443.10">
    <property type="entry name" value="Intergrase catalytic core"/>
    <property type="match status" value="1"/>
</dbReference>
<evidence type="ECO:0000259" key="5">
    <source>
        <dbReference type="PROSITE" id="PS51898"/>
    </source>
</evidence>
<dbReference type="InterPro" id="IPR013762">
    <property type="entry name" value="Integrase-like_cat_sf"/>
</dbReference>
<feature type="signal peptide" evidence="4">
    <location>
        <begin position="1"/>
        <end position="27"/>
    </location>
</feature>
<dbReference type="PANTHER" id="PTHR30349">
    <property type="entry name" value="PHAGE INTEGRASE-RELATED"/>
    <property type="match status" value="1"/>
</dbReference>